<feature type="domain" description="Probable sensor" evidence="1">
    <location>
        <begin position="34"/>
        <end position="122"/>
    </location>
</feature>
<dbReference type="RefSeq" id="WP_136824890.1">
    <property type="nucleotide sequence ID" value="NZ_SWBP01000001.1"/>
</dbReference>
<evidence type="ECO:0000313" key="2">
    <source>
        <dbReference type="EMBL" id="TKC00682.1"/>
    </source>
</evidence>
<keyword evidence="3" id="KW-1185">Reference proteome</keyword>
<accession>A0A4U1C5P4</accession>
<sequence>MNKTTYQAAKSASEILEQHFIKHIGSAVESGEQKLASVPNQKNIETIINAAFWASLRKEEGNFPKISIAFLPPEQVEQPLLFGNKLPLNSATLTKLAPGIERAGIHLGVWEENGFLYIWGTALKIPNYCFVLDVSEPALIVIKHRRLHGFGKYTNVAVLKGDEIKIIDKNCGFKKDCPAIVTALLDVDSPCSWNDGLNVFIQLAVSMRAHQHGGILLIVPPNSTEWKKSIVHPLQYPINPSFSALNELLHQDHQELGQAVWQSALKSEVDNIAGLTAVDGATVISRDHHLHTFGAKITRKKNSNAIEEISYIEPVMGGEAIDKYSTEIGGTRHLSAAQFIHDQQDCIAMVASQDGHFTIFSWSPIAQKVQAHRIESLLI</sequence>
<organism evidence="2 3">
    <name type="scientific">Pedobacter cryophilus</name>
    <dbReference type="NCBI Taxonomy" id="2571271"/>
    <lineage>
        <taxon>Bacteria</taxon>
        <taxon>Pseudomonadati</taxon>
        <taxon>Bacteroidota</taxon>
        <taxon>Sphingobacteriia</taxon>
        <taxon>Sphingobacteriales</taxon>
        <taxon>Sphingobacteriaceae</taxon>
        <taxon>Pedobacter</taxon>
    </lineage>
</organism>
<gene>
    <name evidence="2" type="ORF">FA046_03110</name>
</gene>
<name>A0A4U1C5P4_9SPHI</name>
<evidence type="ECO:0000259" key="1">
    <source>
        <dbReference type="Pfam" id="PF21751"/>
    </source>
</evidence>
<dbReference type="Pfam" id="PF21751">
    <property type="entry name" value="DACNV"/>
    <property type="match status" value="1"/>
</dbReference>
<evidence type="ECO:0000313" key="3">
    <source>
        <dbReference type="Proteomes" id="UP000308181"/>
    </source>
</evidence>
<protein>
    <recommendedName>
        <fullName evidence="1">Probable sensor domain-containing protein</fullName>
    </recommendedName>
</protein>
<dbReference type="AlphaFoldDB" id="A0A4U1C5P4"/>
<proteinExistence type="predicted"/>
<dbReference type="Proteomes" id="UP000308181">
    <property type="component" value="Unassembled WGS sequence"/>
</dbReference>
<dbReference type="EMBL" id="SWBP01000001">
    <property type="protein sequence ID" value="TKC00682.1"/>
    <property type="molecule type" value="Genomic_DNA"/>
</dbReference>
<comment type="caution">
    <text evidence="2">The sequence shown here is derived from an EMBL/GenBank/DDBJ whole genome shotgun (WGS) entry which is preliminary data.</text>
</comment>
<reference evidence="2 3" key="1">
    <citation type="submission" date="2019-04" db="EMBL/GenBank/DDBJ databases">
        <title>Pedobacter sp. AR-3-17 sp. nov., isolated from Arctic soil.</title>
        <authorList>
            <person name="Dahal R.H."/>
            <person name="Kim D.-U."/>
        </authorList>
    </citation>
    <scope>NUCLEOTIDE SEQUENCE [LARGE SCALE GENOMIC DNA]</scope>
    <source>
        <strain evidence="2 3">AR-3-17</strain>
    </source>
</reference>
<dbReference type="InterPro" id="IPR048551">
    <property type="entry name" value="DACNV"/>
</dbReference>
<dbReference type="OrthoDB" id="782779at2"/>